<keyword evidence="1" id="KW-0812">Transmembrane</keyword>
<protein>
    <submittedName>
        <fullName evidence="2">Uncharacterized protein</fullName>
    </submittedName>
</protein>
<proteinExistence type="predicted"/>
<dbReference type="AlphaFoldDB" id="A0A1A9RYL9"/>
<keyword evidence="3" id="KW-1185">Reference proteome</keyword>
<keyword evidence="1" id="KW-0472">Membrane</keyword>
<dbReference type="EMBL" id="LXSL01000017">
    <property type="protein sequence ID" value="OAM29059.1"/>
    <property type="molecule type" value="Genomic_DNA"/>
</dbReference>
<sequence length="144" mass="16234">MAAATLAGGVLLAFLLMALLIIVGLIPELILLPPFALFWLWLTESWWFGLTTRRFAKITPGELILYGAFGRVRQTYNRQACSFRGGVYELKSSGHPRYVFFKLHARRPGQRFARSINLSLCANPGALIKELVGSESFILWPYKT</sequence>
<comment type="caution">
    <text evidence="2">The sequence shown here is derived from an EMBL/GenBank/DDBJ whole genome shotgun (WGS) entry which is preliminary data.</text>
</comment>
<keyword evidence="1" id="KW-1133">Transmembrane helix</keyword>
<evidence type="ECO:0000256" key="1">
    <source>
        <dbReference type="SAM" id="Phobius"/>
    </source>
</evidence>
<accession>A0A1A9RYL9</accession>
<evidence type="ECO:0000313" key="3">
    <source>
        <dbReference type="Proteomes" id="UP000077885"/>
    </source>
</evidence>
<reference evidence="3" key="1">
    <citation type="submission" date="2016-05" db="EMBL/GenBank/DDBJ databases">
        <title>Draft genome of Corynebacterium afermentans subsp. afermentans LCDC 88199T.</title>
        <authorList>
            <person name="Bernier A.-M."/>
            <person name="Bernard K."/>
        </authorList>
    </citation>
    <scope>NUCLEOTIDE SEQUENCE [LARGE SCALE GENOMIC DNA]</scope>
    <source>
        <strain evidence="3">NML02-A-017</strain>
    </source>
</reference>
<gene>
    <name evidence="2" type="ORF">A7P95_04805</name>
</gene>
<dbReference type="Proteomes" id="UP000077885">
    <property type="component" value="Unassembled WGS sequence"/>
</dbReference>
<evidence type="ECO:0000313" key="2">
    <source>
        <dbReference type="EMBL" id="OAM29059.1"/>
    </source>
</evidence>
<name>A0A1A9RYL9_9NEIS</name>
<organism evidence="2 3">
    <name type="scientific">Eikenella longinqua</name>
    <dbReference type="NCBI Taxonomy" id="1795827"/>
    <lineage>
        <taxon>Bacteria</taxon>
        <taxon>Pseudomonadati</taxon>
        <taxon>Pseudomonadota</taxon>
        <taxon>Betaproteobacteria</taxon>
        <taxon>Neisseriales</taxon>
        <taxon>Neisseriaceae</taxon>
        <taxon>Eikenella</taxon>
    </lineage>
</organism>
<feature type="transmembrane region" description="Helical" evidence="1">
    <location>
        <begin position="30"/>
        <end position="50"/>
    </location>
</feature>